<comment type="caution">
    <text evidence="3">The sequence shown here is derived from an EMBL/GenBank/DDBJ whole genome shotgun (WGS) entry which is preliminary data.</text>
</comment>
<evidence type="ECO:0000256" key="2">
    <source>
        <dbReference type="SAM" id="SignalP"/>
    </source>
</evidence>
<feature type="chain" id="PRO_5013774921" description="Zinc resistance-associated protein" evidence="2">
    <location>
        <begin position="24"/>
        <end position="161"/>
    </location>
</feature>
<name>A0A2G6MSW9_9BACT</name>
<gene>
    <name evidence="3" type="ORF">CSA25_01700</name>
</gene>
<dbReference type="Proteomes" id="UP000231203">
    <property type="component" value="Unassembled WGS sequence"/>
</dbReference>
<protein>
    <recommendedName>
        <fullName evidence="5">Zinc resistance-associated protein</fullName>
    </recommendedName>
</protein>
<evidence type="ECO:0000256" key="1">
    <source>
        <dbReference type="SAM" id="MobiDB-lite"/>
    </source>
</evidence>
<dbReference type="Pfam" id="PF13801">
    <property type="entry name" value="Metal_resist"/>
    <property type="match status" value="1"/>
</dbReference>
<evidence type="ECO:0000313" key="3">
    <source>
        <dbReference type="EMBL" id="PIE63197.1"/>
    </source>
</evidence>
<reference evidence="3 4" key="1">
    <citation type="submission" date="2017-10" db="EMBL/GenBank/DDBJ databases">
        <title>Novel microbial diversity and functional potential in the marine mammal oral microbiome.</title>
        <authorList>
            <person name="Dudek N.K."/>
            <person name="Sun C.L."/>
            <person name="Burstein D."/>
            <person name="Kantor R.S."/>
            <person name="Aliaga Goltsman D.S."/>
            <person name="Bik E.M."/>
            <person name="Thomas B.C."/>
            <person name="Banfield J.F."/>
            <person name="Relman D.A."/>
        </authorList>
    </citation>
    <scope>NUCLEOTIDE SEQUENCE [LARGE SCALE GENOMIC DNA]</scope>
    <source>
        <strain evidence="3">DOLJORAL78_47_202</strain>
    </source>
</reference>
<keyword evidence="2" id="KW-0732">Signal</keyword>
<dbReference type="InterPro" id="IPR025961">
    <property type="entry name" value="Metal_resist"/>
</dbReference>
<feature type="compositionally biased region" description="Basic residues" evidence="1">
    <location>
        <begin position="133"/>
        <end position="144"/>
    </location>
</feature>
<dbReference type="Gene3D" id="1.20.120.1490">
    <property type="match status" value="1"/>
</dbReference>
<feature type="signal peptide" evidence="2">
    <location>
        <begin position="1"/>
        <end position="23"/>
    </location>
</feature>
<feature type="region of interest" description="Disordered" evidence="1">
    <location>
        <begin position="131"/>
        <end position="161"/>
    </location>
</feature>
<dbReference type="EMBL" id="PDTI01000014">
    <property type="protein sequence ID" value="PIE63197.1"/>
    <property type="molecule type" value="Genomic_DNA"/>
</dbReference>
<evidence type="ECO:0000313" key="4">
    <source>
        <dbReference type="Proteomes" id="UP000231203"/>
    </source>
</evidence>
<proteinExistence type="predicted"/>
<organism evidence="3 4">
    <name type="scientific">Desulfobacter postgatei</name>
    <dbReference type="NCBI Taxonomy" id="2293"/>
    <lineage>
        <taxon>Bacteria</taxon>
        <taxon>Pseudomonadati</taxon>
        <taxon>Thermodesulfobacteriota</taxon>
        <taxon>Desulfobacteria</taxon>
        <taxon>Desulfobacterales</taxon>
        <taxon>Desulfobacteraceae</taxon>
        <taxon>Desulfobacter</taxon>
    </lineage>
</organism>
<sequence>MKKSLISLTALLMVGFMAASAFAWGHGDKKQGGCSEQDRGIYKDLTDDQKSQLRELHQQWVDESYEARAAMMTKHQELRMLMETSNPARSDIQALSDEIFELKKELADKRIDFALKAKKIAPEINFMGMGHRGLGKKTGHHPRHDKQCPRHDNDYHHRNNE</sequence>
<feature type="compositionally biased region" description="Basic and acidic residues" evidence="1">
    <location>
        <begin position="145"/>
        <end position="161"/>
    </location>
</feature>
<accession>A0A2G6MSW9</accession>
<evidence type="ECO:0008006" key="5">
    <source>
        <dbReference type="Google" id="ProtNLM"/>
    </source>
</evidence>
<dbReference type="AlphaFoldDB" id="A0A2G6MSW9"/>